<dbReference type="InterPro" id="IPR013324">
    <property type="entry name" value="RNA_pol_sigma_r3/r4-like"/>
</dbReference>
<evidence type="ECO:0000259" key="1">
    <source>
        <dbReference type="PROSITE" id="PS51827"/>
    </source>
</evidence>
<dbReference type="SUPFAM" id="SSF88659">
    <property type="entry name" value="Sigma3 and sigma4 domains of RNA polymerase sigma factors"/>
    <property type="match status" value="1"/>
</dbReference>
<dbReference type="InterPro" id="IPR007627">
    <property type="entry name" value="RNA_pol_sigma70_r2"/>
</dbReference>
<dbReference type="RefSeq" id="WP_089905945.1">
    <property type="nucleotide sequence ID" value="NZ_FOCI01000053.1"/>
</dbReference>
<evidence type="ECO:0000313" key="3">
    <source>
        <dbReference type="Proteomes" id="UP000199585"/>
    </source>
</evidence>
<dbReference type="GO" id="GO:0016987">
    <property type="term" value="F:sigma factor activity"/>
    <property type="evidence" value="ECO:0007669"/>
    <property type="project" value="InterPro"/>
</dbReference>
<dbReference type="Pfam" id="PF20239">
    <property type="entry name" value="DUF6596"/>
    <property type="match status" value="1"/>
</dbReference>
<dbReference type="EMBL" id="FOCI01000053">
    <property type="protein sequence ID" value="SEN88241.1"/>
    <property type="molecule type" value="Genomic_DNA"/>
</dbReference>
<dbReference type="Gene3D" id="1.10.1740.10">
    <property type="match status" value="1"/>
</dbReference>
<dbReference type="GO" id="GO:0006352">
    <property type="term" value="P:DNA-templated transcription initiation"/>
    <property type="evidence" value="ECO:0007669"/>
    <property type="project" value="InterPro"/>
</dbReference>
<dbReference type="AlphaFoldDB" id="A0A1H8K678"/>
<proteinExistence type="predicted"/>
<dbReference type="InterPro" id="IPR011990">
    <property type="entry name" value="TPR-like_helical_dom_sf"/>
</dbReference>
<dbReference type="Proteomes" id="UP000199585">
    <property type="component" value="Unassembled WGS sequence"/>
</dbReference>
<feature type="domain" description="XRN2-binding (XTBD)" evidence="1">
    <location>
        <begin position="352"/>
        <end position="419"/>
    </location>
</feature>
<evidence type="ECO:0000313" key="2">
    <source>
        <dbReference type="EMBL" id="SEN88241.1"/>
    </source>
</evidence>
<dbReference type="Gene3D" id="1.25.40.10">
    <property type="entry name" value="Tetratricopeptide repeat domain"/>
    <property type="match status" value="1"/>
</dbReference>
<dbReference type="InterPro" id="IPR021859">
    <property type="entry name" value="XTBD"/>
</dbReference>
<organism evidence="2 3">
    <name type="scientific">Loktanella fryxellensis</name>
    <dbReference type="NCBI Taxonomy" id="245187"/>
    <lineage>
        <taxon>Bacteria</taxon>
        <taxon>Pseudomonadati</taxon>
        <taxon>Pseudomonadota</taxon>
        <taxon>Alphaproteobacteria</taxon>
        <taxon>Rhodobacterales</taxon>
        <taxon>Roseobacteraceae</taxon>
        <taxon>Loktanella</taxon>
    </lineage>
</organism>
<dbReference type="STRING" id="245187.SAMN04488003_1533"/>
<dbReference type="PANTHER" id="PTHR47756">
    <property type="entry name" value="BLL6612 PROTEIN-RELATED"/>
    <property type="match status" value="1"/>
</dbReference>
<dbReference type="OrthoDB" id="9780299at2"/>
<dbReference type="PANTHER" id="PTHR47756:SF2">
    <property type="entry name" value="BLL6612 PROTEIN"/>
    <property type="match status" value="1"/>
</dbReference>
<dbReference type="GO" id="GO:0003677">
    <property type="term" value="F:DNA binding"/>
    <property type="evidence" value="ECO:0007669"/>
    <property type="project" value="InterPro"/>
</dbReference>
<dbReference type="SUPFAM" id="SSF88946">
    <property type="entry name" value="Sigma2 domain of RNA polymerase sigma factors"/>
    <property type="match status" value="1"/>
</dbReference>
<sequence>MQGTAPGPASAIAVAQALDHVMRWDRGRLLAALTASLRNLSLAEEVLQEAAISALTHWGRSGLPRSPQGWLLQVARRKAIDRLRSTKRDGQRAQAIAILAAEEAAPEPDVIPDERLRLIFACCHPALELKSRVALTLRSVCGLSTPDIARAFLDAEPTMGQRLSRAKAKIAAAGIPFAVPDAEQWPARVDAVLTTIYLIFTTGYVAGTTDGRDLCREAEYLIRLIDRLRPDDAEIEGALAMMLLTAARRDARTGTDGATLPPGLQDRSLWNRTQIADGRAVLARAMARRKPGPYQIKVAIADCQMADGGPDWPQIAMLYHMLLQHEPTPVIRLNLAVAVAEAGHPREGLGMIEALTGDLSDYQPWHAARAFLLMRTGDHGAARCAFARAIALAPTAADASFLGRRLQELDAQVTSSTGE</sequence>
<protein>
    <submittedName>
        <fullName evidence="2">RNA polymerase sigma-70 factor, ECF subfamily</fullName>
    </submittedName>
</protein>
<dbReference type="PROSITE" id="PS51827">
    <property type="entry name" value="XTBD"/>
    <property type="match status" value="1"/>
</dbReference>
<name>A0A1H8K678_9RHOB</name>
<accession>A0A1H8K678</accession>
<dbReference type="InterPro" id="IPR013249">
    <property type="entry name" value="RNA_pol_sigma70_r4_t2"/>
</dbReference>
<reference evidence="2 3" key="1">
    <citation type="submission" date="2016-10" db="EMBL/GenBank/DDBJ databases">
        <authorList>
            <person name="de Groot N.N."/>
        </authorList>
    </citation>
    <scope>NUCLEOTIDE SEQUENCE [LARGE SCALE GENOMIC DNA]</scope>
    <source>
        <strain evidence="2 3">DSM 16213</strain>
    </source>
</reference>
<dbReference type="Pfam" id="PF08281">
    <property type="entry name" value="Sigma70_r4_2"/>
    <property type="match status" value="1"/>
</dbReference>
<dbReference type="Pfam" id="PF04542">
    <property type="entry name" value="Sigma70_r2"/>
    <property type="match status" value="1"/>
</dbReference>
<keyword evidence="3" id="KW-1185">Reference proteome</keyword>
<dbReference type="InterPro" id="IPR013325">
    <property type="entry name" value="RNA_pol_sigma_r2"/>
</dbReference>
<gene>
    <name evidence="2" type="ORF">SAMN04488003_1533</name>
</gene>
<dbReference type="SUPFAM" id="SSF48452">
    <property type="entry name" value="TPR-like"/>
    <property type="match status" value="1"/>
</dbReference>
<dbReference type="InterPro" id="IPR046531">
    <property type="entry name" value="DUF6596"/>
</dbReference>